<dbReference type="EMBL" id="CAJNOI010001131">
    <property type="protein sequence ID" value="CAF1385717.1"/>
    <property type="molecule type" value="Genomic_DNA"/>
</dbReference>
<dbReference type="Proteomes" id="UP000663832">
    <property type="component" value="Unassembled WGS sequence"/>
</dbReference>
<evidence type="ECO:0000313" key="2">
    <source>
        <dbReference type="EMBL" id="CAF1609116.1"/>
    </source>
</evidence>
<protein>
    <submittedName>
        <fullName evidence="1">Uncharacterized protein</fullName>
    </submittedName>
</protein>
<evidence type="ECO:0000313" key="3">
    <source>
        <dbReference type="Proteomes" id="UP000663832"/>
    </source>
</evidence>
<dbReference type="EMBL" id="CAJNOM010001470">
    <property type="protein sequence ID" value="CAF1609116.1"/>
    <property type="molecule type" value="Genomic_DNA"/>
</dbReference>
<name>A0A815JR72_9BILA</name>
<evidence type="ECO:0000313" key="1">
    <source>
        <dbReference type="EMBL" id="CAF1385717.1"/>
    </source>
</evidence>
<feature type="non-terminal residue" evidence="1">
    <location>
        <position position="1"/>
    </location>
</feature>
<reference evidence="1" key="1">
    <citation type="submission" date="2021-02" db="EMBL/GenBank/DDBJ databases">
        <authorList>
            <person name="Nowell W R."/>
        </authorList>
    </citation>
    <scope>NUCLEOTIDE SEQUENCE</scope>
</reference>
<comment type="caution">
    <text evidence="1">The sequence shown here is derived from an EMBL/GenBank/DDBJ whole genome shotgun (WGS) entry which is preliminary data.</text>
</comment>
<dbReference type="Proteomes" id="UP000663877">
    <property type="component" value="Unassembled WGS sequence"/>
</dbReference>
<organism evidence="1 4">
    <name type="scientific">Adineta steineri</name>
    <dbReference type="NCBI Taxonomy" id="433720"/>
    <lineage>
        <taxon>Eukaryota</taxon>
        <taxon>Metazoa</taxon>
        <taxon>Spiralia</taxon>
        <taxon>Gnathifera</taxon>
        <taxon>Rotifera</taxon>
        <taxon>Eurotatoria</taxon>
        <taxon>Bdelloidea</taxon>
        <taxon>Adinetida</taxon>
        <taxon>Adinetidae</taxon>
        <taxon>Adineta</taxon>
    </lineage>
</organism>
<keyword evidence="3" id="KW-1185">Reference proteome</keyword>
<accession>A0A815JR72</accession>
<dbReference type="AlphaFoldDB" id="A0A815JR72"/>
<evidence type="ECO:0000313" key="4">
    <source>
        <dbReference type="Proteomes" id="UP000663877"/>
    </source>
</evidence>
<sequence length="23" mass="2611">MLCPFSTDFVESEVECGECLDEK</sequence>
<proteinExistence type="predicted"/>
<gene>
    <name evidence="1" type="ORF">BJG266_LOCUS36827</name>
    <name evidence="2" type="ORF">QVE165_LOCUS53796</name>
</gene>